<dbReference type="InterPro" id="IPR036411">
    <property type="entry name" value="TorD-like_sf"/>
</dbReference>
<keyword evidence="1" id="KW-0534">Nitrate assimilation</keyword>
<gene>
    <name evidence="2" type="ORF">EDD32_1554</name>
</gene>
<dbReference type="GO" id="GO:0051131">
    <property type="term" value="P:chaperone-mediated protein complex assembly"/>
    <property type="evidence" value="ECO:0007669"/>
    <property type="project" value="InterPro"/>
</dbReference>
<dbReference type="Proteomes" id="UP000280726">
    <property type="component" value="Unassembled WGS sequence"/>
</dbReference>
<dbReference type="GO" id="GO:0016530">
    <property type="term" value="F:metallochaperone activity"/>
    <property type="evidence" value="ECO:0007669"/>
    <property type="project" value="TreeGrafter"/>
</dbReference>
<protein>
    <submittedName>
        <fullName evidence="2">Respiratory nitrate reductase chaperone NarJ</fullName>
    </submittedName>
</protein>
<name>A0A3N4Z7D7_9MICO</name>
<dbReference type="AlphaFoldDB" id="A0A3N4Z7D7"/>
<accession>A0A3N4Z7D7</accession>
<dbReference type="OrthoDB" id="4307003at2"/>
<evidence type="ECO:0000256" key="1">
    <source>
        <dbReference type="ARBA" id="ARBA00023063"/>
    </source>
</evidence>
<dbReference type="GO" id="GO:0051082">
    <property type="term" value="F:unfolded protein binding"/>
    <property type="evidence" value="ECO:0007669"/>
    <property type="project" value="InterPro"/>
</dbReference>
<dbReference type="Gene3D" id="1.10.3480.10">
    <property type="entry name" value="TorD-like"/>
    <property type="match status" value="1"/>
</dbReference>
<dbReference type="EMBL" id="RKRA01000001">
    <property type="protein sequence ID" value="RPF27090.1"/>
    <property type="molecule type" value="Genomic_DNA"/>
</dbReference>
<dbReference type="RefSeq" id="WP_123916382.1">
    <property type="nucleotide sequence ID" value="NZ_RKRA01000001.1"/>
</dbReference>
<dbReference type="PANTHER" id="PTHR43680:SF2">
    <property type="entry name" value="NITRATE REDUCTASE MOLYBDENUM COFACTOR ASSEMBLY CHAPERONE NARJ"/>
    <property type="match status" value="1"/>
</dbReference>
<reference evidence="2 3" key="1">
    <citation type="submission" date="2018-11" db="EMBL/GenBank/DDBJ databases">
        <title>Sequencing the genomes of 1000 actinobacteria strains.</title>
        <authorList>
            <person name="Klenk H.-P."/>
        </authorList>
    </citation>
    <scope>NUCLEOTIDE SEQUENCE [LARGE SCALE GENOMIC DNA]</scope>
    <source>
        <strain evidence="2 3">DSM 14418</strain>
    </source>
</reference>
<dbReference type="PANTHER" id="PTHR43680">
    <property type="entry name" value="NITRATE REDUCTASE MOLYBDENUM COFACTOR ASSEMBLY CHAPERONE"/>
    <property type="match status" value="1"/>
</dbReference>
<dbReference type="NCBIfam" id="TIGR00684">
    <property type="entry name" value="narJ"/>
    <property type="match status" value="1"/>
</dbReference>
<dbReference type="SUPFAM" id="SSF89155">
    <property type="entry name" value="TorD-like"/>
    <property type="match status" value="1"/>
</dbReference>
<evidence type="ECO:0000313" key="2">
    <source>
        <dbReference type="EMBL" id="RPF27090.1"/>
    </source>
</evidence>
<keyword evidence="3" id="KW-1185">Reference proteome</keyword>
<dbReference type="Pfam" id="PF02613">
    <property type="entry name" value="Nitrate_red_del"/>
    <property type="match status" value="1"/>
</dbReference>
<comment type="caution">
    <text evidence="2">The sequence shown here is derived from an EMBL/GenBank/DDBJ whole genome shotgun (WGS) entry which is preliminary data.</text>
</comment>
<organism evidence="2 3">
    <name type="scientific">Georgenia muralis</name>
    <dbReference type="NCBI Taxonomy" id="154117"/>
    <lineage>
        <taxon>Bacteria</taxon>
        <taxon>Bacillati</taxon>
        <taxon>Actinomycetota</taxon>
        <taxon>Actinomycetes</taxon>
        <taxon>Micrococcales</taxon>
        <taxon>Bogoriellaceae</taxon>
        <taxon>Georgenia</taxon>
    </lineage>
</organism>
<proteinExistence type="predicted"/>
<dbReference type="InterPro" id="IPR003765">
    <property type="entry name" value="NO3_reductase_chaperone_NarJ"/>
</dbReference>
<sequence length="232" mass="24785">MSGPARVPALPRLPTVAVSPEQRAVTFMAASVLLDYPGADQPSRVAAVRDGVADLPPQVRERLLTVAEHLLGSEGDAAARHYVATFDLRRKCSMYLSYFHTGDTRRRGSALVRFVEAYRAGGWEVDRDELPDFLPITLEFAAVGDAEIGTSLLAAHREGLEVLRSALTSLASPYAAAVEAVCMVLPRPTPDVEDRFLQLITAGPPTEMVGLSALGPLEPFAPGGASHEGVRA</sequence>
<dbReference type="InterPro" id="IPR020945">
    <property type="entry name" value="DMSO/NO3_reduct_chaperone"/>
</dbReference>
<evidence type="ECO:0000313" key="3">
    <source>
        <dbReference type="Proteomes" id="UP000280726"/>
    </source>
</evidence>
<dbReference type="GO" id="GO:0042128">
    <property type="term" value="P:nitrate assimilation"/>
    <property type="evidence" value="ECO:0007669"/>
    <property type="project" value="UniProtKB-KW"/>
</dbReference>